<keyword evidence="3" id="KW-1185">Reference proteome</keyword>
<feature type="compositionally biased region" description="Low complexity" evidence="1">
    <location>
        <begin position="74"/>
        <end position="87"/>
    </location>
</feature>
<feature type="compositionally biased region" description="Polar residues" evidence="1">
    <location>
        <begin position="9"/>
        <end position="23"/>
    </location>
</feature>
<dbReference type="EMBL" id="JAPTSV010000001">
    <property type="protein sequence ID" value="KAJ1531406.1"/>
    <property type="molecule type" value="Genomic_DNA"/>
</dbReference>
<comment type="caution">
    <text evidence="2">The sequence shown here is derived from an EMBL/GenBank/DDBJ whole genome shotgun (WGS) entry which is preliminary data.</text>
</comment>
<proteinExistence type="predicted"/>
<accession>A0AAV7Y4J2</accession>
<feature type="compositionally biased region" description="Polar residues" evidence="1">
    <location>
        <begin position="88"/>
        <end position="101"/>
    </location>
</feature>
<dbReference type="Proteomes" id="UP001075354">
    <property type="component" value="Chromosome 1"/>
</dbReference>
<sequence length="134" mass="14203">MTRRKRPPTMSTPSDSGVTSRSCTSLLQAASPERTAACTAAPCATASSGLMECRGSLANSSRSSARTLGMRVDPPTSTTSSTAPRSSCRQGGQSPRHTLNATAQHNFAPKICFAERRSEIEFVAQLRGTFYLAC</sequence>
<gene>
    <name evidence="2" type="ORF">ONE63_000087</name>
</gene>
<reference evidence="2" key="1">
    <citation type="submission" date="2022-12" db="EMBL/GenBank/DDBJ databases">
        <title>Chromosome-level genome assembly of the bean flower thrips Megalurothrips usitatus.</title>
        <authorList>
            <person name="Ma L."/>
            <person name="Liu Q."/>
            <person name="Li H."/>
            <person name="Cai W."/>
        </authorList>
    </citation>
    <scope>NUCLEOTIDE SEQUENCE</scope>
    <source>
        <strain evidence="2">Cailab_2022a</strain>
    </source>
</reference>
<evidence type="ECO:0000313" key="2">
    <source>
        <dbReference type="EMBL" id="KAJ1531406.1"/>
    </source>
</evidence>
<feature type="region of interest" description="Disordered" evidence="1">
    <location>
        <begin position="1"/>
        <end position="23"/>
    </location>
</feature>
<protein>
    <submittedName>
        <fullName evidence="2">Uncharacterized protein</fullName>
    </submittedName>
</protein>
<feature type="region of interest" description="Disordered" evidence="1">
    <location>
        <begin position="59"/>
        <end position="101"/>
    </location>
</feature>
<dbReference type="AlphaFoldDB" id="A0AAV7Y4J2"/>
<name>A0AAV7Y4J2_9NEOP</name>
<organism evidence="2 3">
    <name type="scientific">Megalurothrips usitatus</name>
    <name type="common">bean blossom thrips</name>
    <dbReference type="NCBI Taxonomy" id="439358"/>
    <lineage>
        <taxon>Eukaryota</taxon>
        <taxon>Metazoa</taxon>
        <taxon>Ecdysozoa</taxon>
        <taxon>Arthropoda</taxon>
        <taxon>Hexapoda</taxon>
        <taxon>Insecta</taxon>
        <taxon>Pterygota</taxon>
        <taxon>Neoptera</taxon>
        <taxon>Paraneoptera</taxon>
        <taxon>Thysanoptera</taxon>
        <taxon>Terebrantia</taxon>
        <taxon>Thripoidea</taxon>
        <taxon>Thripidae</taxon>
        <taxon>Megalurothrips</taxon>
    </lineage>
</organism>
<evidence type="ECO:0000256" key="1">
    <source>
        <dbReference type="SAM" id="MobiDB-lite"/>
    </source>
</evidence>
<evidence type="ECO:0000313" key="3">
    <source>
        <dbReference type="Proteomes" id="UP001075354"/>
    </source>
</evidence>